<sequence>MSFDMANNDLFKPPLPQHGADCYSAISQDSIPVGGSSTALEGNATPAPFSRTLSSITSYEQVKRTNKMPDCHLKIVVVGDGAVGKTCLLISYVQRRFPTDYVPTVFENYVTRIQGPQNKIIELALWDTAGQEEYSRLRPLSYSEVDILLVCYAANNPTSLQNVDDLWFPEVTHFCPDVPIMLVGLKSDLYANDDTSNLVDPREAESLALKLGAFSHIQCSAKTRNNVELVFTTAMDTALHDTLYEPKDNSSGTKNPFKRKSTAGGKKAIRKHKCIIL</sequence>
<dbReference type="SMART" id="SM00174">
    <property type="entry name" value="RHO"/>
    <property type="match status" value="1"/>
</dbReference>
<evidence type="ECO:0000256" key="7">
    <source>
        <dbReference type="ARBA" id="ARBA00023136"/>
    </source>
</evidence>
<keyword evidence="3" id="KW-1003">Cell membrane</keyword>
<dbReference type="PROSITE" id="PS51420">
    <property type="entry name" value="RHO"/>
    <property type="match status" value="1"/>
</dbReference>
<comment type="similarity">
    <text evidence="2">Belongs to the small GTPase superfamily. Rho family.</text>
</comment>
<keyword evidence="4" id="KW-0488">Methylation</keyword>
<dbReference type="PANTHER" id="PTHR24072">
    <property type="entry name" value="RHO FAMILY GTPASE"/>
    <property type="match status" value="1"/>
</dbReference>
<dbReference type="InterPro" id="IPR005225">
    <property type="entry name" value="Small_GTP-bd"/>
</dbReference>
<evidence type="ECO:0000313" key="14">
    <source>
        <dbReference type="Proteomes" id="UP000187013"/>
    </source>
</evidence>
<evidence type="ECO:0000256" key="3">
    <source>
        <dbReference type="ARBA" id="ARBA00022475"/>
    </source>
</evidence>
<dbReference type="eggNOG" id="KOG0393">
    <property type="taxonomic scope" value="Eukaryota"/>
</dbReference>
<dbReference type="EMBL" id="BDGX01000014">
    <property type="protein sequence ID" value="GAV48714.1"/>
    <property type="molecule type" value="Genomic_DNA"/>
</dbReference>
<keyword evidence="7" id="KW-0472">Membrane</keyword>
<organism evidence="13 14">
    <name type="scientific">Zygosaccharomyces rouxii</name>
    <dbReference type="NCBI Taxonomy" id="4956"/>
    <lineage>
        <taxon>Eukaryota</taxon>
        <taxon>Fungi</taxon>
        <taxon>Dikarya</taxon>
        <taxon>Ascomycota</taxon>
        <taxon>Saccharomycotina</taxon>
        <taxon>Saccharomycetes</taxon>
        <taxon>Saccharomycetales</taxon>
        <taxon>Saccharomycetaceae</taxon>
        <taxon>Zygosaccharomyces</taxon>
    </lineage>
</organism>
<gene>
    <name evidence="13" type="ORF">ZYGR_0AK01270</name>
    <name evidence="12" type="ORF">ZYGR_0N01180</name>
</gene>
<evidence type="ECO:0000313" key="13">
    <source>
        <dbReference type="EMBL" id="GAV53625.1"/>
    </source>
</evidence>
<dbReference type="GO" id="GO:0005886">
    <property type="term" value="C:plasma membrane"/>
    <property type="evidence" value="ECO:0007669"/>
    <property type="project" value="UniProtKB-SubCell"/>
</dbReference>
<dbReference type="SUPFAM" id="SSF52540">
    <property type="entry name" value="P-loop containing nucleoside triphosphate hydrolases"/>
    <property type="match status" value="1"/>
</dbReference>
<dbReference type="GO" id="GO:0005525">
    <property type="term" value="F:GTP binding"/>
    <property type="evidence" value="ECO:0007669"/>
    <property type="project" value="UniProtKB-KW"/>
</dbReference>
<dbReference type="GO" id="GO:0007264">
    <property type="term" value="P:small GTPase-mediated signal transduction"/>
    <property type="evidence" value="ECO:0007669"/>
    <property type="project" value="InterPro"/>
</dbReference>
<dbReference type="GO" id="GO:0003924">
    <property type="term" value="F:GTPase activity"/>
    <property type="evidence" value="ECO:0007669"/>
    <property type="project" value="EnsemblFungi"/>
</dbReference>
<evidence type="ECO:0000313" key="12">
    <source>
        <dbReference type="EMBL" id="GAV48714.1"/>
    </source>
</evidence>
<dbReference type="SMART" id="SM00175">
    <property type="entry name" value="RAB"/>
    <property type="match status" value="1"/>
</dbReference>
<dbReference type="PRINTS" id="PR00449">
    <property type="entry name" value="RASTRNSFRMNG"/>
</dbReference>
<dbReference type="FunFam" id="3.40.50.300:FF:000983">
    <property type="entry name" value="Rho family GTPase"/>
    <property type="match status" value="1"/>
</dbReference>
<evidence type="ECO:0000256" key="9">
    <source>
        <dbReference type="ARBA" id="ARBA00023289"/>
    </source>
</evidence>
<dbReference type="GO" id="GO:0005935">
    <property type="term" value="C:cellular bud neck"/>
    <property type="evidence" value="ECO:0007669"/>
    <property type="project" value="EnsemblFungi"/>
</dbReference>
<dbReference type="EMBL" id="BDGX01000037">
    <property type="protein sequence ID" value="GAV53625.1"/>
    <property type="molecule type" value="Genomic_DNA"/>
</dbReference>
<dbReference type="PROSITE" id="PS51419">
    <property type="entry name" value="RAB"/>
    <property type="match status" value="1"/>
</dbReference>
<evidence type="ECO:0000256" key="4">
    <source>
        <dbReference type="ARBA" id="ARBA00022481"/>
    </source>
</evidence>
<feature type="region of interest" description="Disordered" evidence="11">
    <location>
        <begin position="244"/>
        <end position="270"/>
    </location>
</feature>
<keyword evidence="6" id="KW-0342">GTP-binding</keyword>
<dbReference type="InterPro" id="IPR027417">
    <property type="entry name" value="P-loop_NTPase"/>
</dbReference>
<comment type="caution">
    <text evidence="13">The sequence shown here is derived from an EMBL/GenBank/DDBJ whole genome shotgun (WGS) entry which is preliminary data.</text>
</comment>
<evidence type="ECO:0000256" key="2">
    <source>
        <dbReference type="ARBA" id="ARBA00010142"/>
    </source>
</evidence>
<feature type="compositionally biased region" description="Basic residues" evidence="11">
    <location>
        <begin position="256"/>
        <end position="270"/>
    </location>
</feature>
<keyword evidence="5" id="KW-0547">Nucleotide-binding</keyword>
<dbReference type="Gene3D" id="3.40.50.300">
    <property type="entry name" value="P-loop containing nucleotide triphosphate hydrolases"/>
    <property type="match status" value="1"/>
</dbReference>
<name>A0A1Q3ADC7_ZYGRO</name>
<keyword evidence="8" id="KW-0449">Lipoprotein</keyword>
<dbReference type="OrthoDB" id="4031310at2759"/>
<proteinExistence type="inferred from homology"/>
<evidence type="ECO:0000256" key="6">
    <source>
        <dbReference type="ARBA" id="ARBA00023134"/>
    </source>
</evidence>
<dbReference type="InterPro" id="IPR001806">
    <property type="entry name" value="Small_GTPase"/>
</dbReference>
<dbReference type="OMA" id="GAFAHIQ"/>
<evidence type="ECO:0000256" key="1">
    <source>
        <dbReference type="ARBA" id="ARBA00004342"/>
    </source>
</evidence>
<dbReference type="InterPro" id="IPR003578">
    <property type="entry name" value="Small_GTPase_Rho"/>
</dbReference>
<reference evidence="13 14" key="1">
    <citation type="submission" date="2016-08" db="EMBL/GenBank/DDBJ databases">
        <title>Draft genome sequence of allopolyploid Zygosaccharomyces rouxii.</title>
        <authorList>
            <person name="Watanabe J."/>
            <person name="Uehara K."/>
            <person name="Mogi Y."/>
            <person name="Tsukioka Y."/>
        </authorList>
    </citation>
    <scope>NUCLEOTIDE SEQUENCE [LARGE SCALE GENOMIC DNA]</scope>
    <source>
        <strain evidence="13 14">NBRC 110957</strain>
    </source>
</reference>
<dbReference type="SMART" id="SM00173">
    <property type="entry name" value="RAS"/>
    <property type="match status" value="1"/>
</dbReference>
<dbReference type="Pfam" id="PF00071">
    <property type="entry name" value="Ras"/>
    <property type="match status" value="1"/>
</dbReference>
<dbReference type="Proteomes" id="UP000187013">
    <property type="component" value="Unassembled WGS sequence"/>
</dbReference>
<dbReference type="NCBIfam" id="TIGR00231">
    <property type="entry name" value="small_GTP"/>
    <property type="match status" value="1"/>
</dbReference>
<dbReference type="PROSITE" id="PS51421">
    <property type="entry name" value="RAS"/>
    <property type="match status" value="1"/>
</dbReference>
<evidence type="ECO:0000256" key="8">
    <source>
        <dbReference type="ARBA" id="ARBA00023288"/>
    </source>
</evidence>
<evidence type="ECO:0000256" key="11">
    <source>
        <dbReference type="SAM" id="MobiDB-lite"/>
    </source>
</evidence>
<accession>A0A1Q3ADC7</accession>
<keyword evidence="9" id="KW-0636">Prenylation</keyword>
<dbReference type="GO" id="GO:0030011">
    <property type="term" value="P:maintenance of cell polarity"/>
    <property type="evidence" value="ECO:0007669"/>
    <property type="project" value="EnsemblFungi"/>
</dbReference>
<dbReference type="GO" id="GO:0000131">
    <property type="term" value="C:incipient cellular bud site"/>
    <property type="evidence" value="ECO:0007669"/>
    <property type="project" value="EnsemblFungi"/>
</dbReference>
<evidence type="ECO:0000256" key="10">
    <source>
        <dbReference type="ARBA" id="ARBA00067969"/>
    </source>
</evidence>
<protein>
    <recommendedName>
        <fullName evidence="10">GTP-binding protein RHO4</fullName>
    </recommendedName>
</protein>
<comment type="subcellular location">
    <subcellularLocation>
        <location evidence="1">Cell membrane</location>
        <topology evidence="1">Lipid-anchor</topology>
        <orientation evidence="1">Cytoplasmic side</orientation>
    </subcellularLocation>
</comment>
<dbReference type="GO" id="GO:0090338">
    <property type="term" value="P:positive regulation of formin-nucleated actin cable assembly"/>
    <property type="evidence" value="ECO:0007669"/>
    <property type="project" value="EnsemblFungi"/>
</dbReference>
<evidence type="ECO:0000256" key="5">
    <source>
        <dbReference type="ARBA" id="ARBA00022741"/>
    </source>
</evidence>
<dbReference type="AlphaFoldDB" id="A0A1Q3ADC7"/>